<protein>
    <submittedName>
        <fullName evidence="1">Uncharacterized protein</fullName>
    </submittedName>
</protein>
<organism evidence="1 2">
    <name type="scientific">Dulcicalothrix desertica PCC 7102</name>
    <dbReference type="NCBI Taxonomy" id="232991"/>
    <lineage>
        <taxon>Bacteria</taxon>
        <taxon>Bacillati</taxon>
        <taxon>Cyanobacteriota</taxon>
        <taxon>Cyanophyceae</taxon>
        <taxon>Nostocales</taxon>
        <taxon>Calotrichaceae</taxon>
        <taxon>Dulcicalothrix</taxon>
    </lineage>
</organism>
<proteinExistence type="predicted"/>
<evidence type="ECO:0000313" key="2">
    <source>
        <dbReference type="Proteomes" id="UP000271624"/>
    </source>
</evidence>
<keyword evidence="2" id="KW-1185">Reference proteome</keyword>
<reference evidence="1" key="1">
    <citation type="submission" date="2018-12" db="EMBL/GenBank/DDBJ databases">
        <authorList>
            <person name="Will S."/>
            <person name="Neumann-Schaal M."/>
            <person name="Henke P."/>
        </authorList>
    </citation>
    <scope>NUCLEOTIDE SEQUENCE</scope>
    <source>
        <strain evidence="1">PCC 7102</strain>
    </source>
</reference>
<evidence type="ECO:0000313" key="1">
    <source>
        <dbReference type="EMBL" id="RUT07781.1"/>
    </source>
</evidence>
<dbReference type="OrthoDB" id="512365at2"/>
<sequence>MSTEKKYKEFDEIVDRVLSIIESKNESEQTVQNLTRLEEAHFVTSHLITTLQAEHLAASNRMTRIEEVHIAASQRMDKIESAIESNAASIKELNTAVANIFNIVSISQQNFEVIQKNFEVVVSQIKGLQSESRNILDHLFGIQE</sequence>
<dbReference type="RefSeq" id="WP_127080639.1">
    <property type="nucleotide sequence ID" value="NZ_RSCL01000004.1"/>
</dbReference>
<name>A0A433VP01_9CYAN</name>
<dbReference type="EMBL" id="RSCL01000004">
    <property type="protein sequence ID" value="RUT07781.1"/>
    <property type="molecule type" value="Genomic_DNA"/>
</dbReference>
<dbReference type="Proteomes" id="UP000271624">
    <property type="component" value="Unassembled WGS sequence"/>
</dbReference>
<comment type="caution">
    <text evidence="1">The sequence shown here is derived from an EMBL/GenBank/DDBJ whole genome shotgun (WGS) entry which is preliminary data.</text>
</comment>
<dbReference type="AlphaFoldDB" id="A0A433VP01"/>
<accession>A0A433VP01</accession>
<gene>
    <name evidence="1" type="ORF">DSM106972_020410</name>
</gene>
<reference evidence="1" key="2">
    <citation type="journal article" date="2019" name="Genome Biol. Evol.">
        <title>Day and night: Metabolic profiles and evolutionary relationships of six axenic non-marine cyanobacteria.</title>
        <authorList>
            <person name="Will S.E."/>
            <person name="Henke P."/>
            <person name="Boedeker C."/>
            <person name="Huang S."/>
            <person name="Brinkmann H."/>
            <person name="Rohde M."/>
            <person name="Jarek M."/>
            <person name="Friedl T."/>
            <person name="Seufert S."/>
            <person name="Schumacher M."/>
            <person name="Overmann J."/>
            <person name="Neumann-Schaal M."/>
            <person name="Petersen J."/>
        </authorList>
    </citation>
    <scope>NUCLEOTIDE SEQUENCE [LARGE SCALE GENOMIC DNA]</scope>
    <source>
        <strain evidence="1">PCC 7102</strain>
    </source>
</reference>